<name>A0ABD5EAW8_9ACTN</name>
<dbReference type="EMBL" id="JAVRER010000032">
    <property type="protein sequence ID" value="MDT0417737.1"/>
    <property type="molecule type" value="Genomic_DNA"/>
</dbReference>
<reference evidence="2" key="1">
    <citation type="submission" date="2023-07" db="EMBL/GenBank/DDBJ databases">
        <title>30 novel species of actinomycetes from the DSMZ collection.</title>
        <authorList>
            <person name="Nouioui I."/>
        </authorList>
    </citation>
    <scope>NUCLEOTIDE SEQUENCE [LARGE SCALE GENOMIC DNA]</scope>
    <source>
        <strain evidence="2">DSM 41982</strain>
    </source>
</reference>
<dbReference type="AlphaFoldDB" id="A0ABD5EAW8"/>
<proteinExistence type="predicted"/>
<accession>A0ABD5EAW8</accession>
<evidence type="ECO:0000313" key="2">
    <source>
        <dbReference type="Proteomes" id="UP001183607"/>
    </source>
</evidence>
<comment type="caution">
    <text evidence="1">The sequence shown here is derived from an EMBL/GenBank/DDBJ whole genome shotgun (WGS) entry which is preliminary data.</text>
</comment>
<sequence length="80" mass="8347">MASDDAVLGCTGEVVVTTRGSAGPGEVLAEVRGGRELFLAWSEAPIPRGTRVLVVGSRGTRQIDVVPWEDPLDGLLGPHP</sequence>
<dbReference type="Proteomes" id="UP001183607">
    <property type="component" value="Unassembled WGS sequence"/>
</dbReference>
<dbReference type="Gene3D" id="2.40.50.140">
    <property type="entry name" value="Nucleic acid-binding proteins"/>
    <property type="match status" value="1"/>
</dbReference>
<gene>
    <name evidence="1" type="ORF">RM574_19835</name>
</gene>
<evidence type="ECO:0000313" key="1">
    <source>
        <dbReference type="EMBL" id="MDT0417737.1"/>
    </source>
</evidence>
<organism evidence="1 2">
    <name type="scientific">Streptomyces evansiae</name>
    <dbReference type="NCBI Taxonomy" id="3075535"/>
    <lineage>
        <taxon>Bacteria</taxon>
        <taxon>Bacillati</taxon>
        <taxon>Actinomycetota</taxon>
        <taxon>Actinomycetes</taxon>
        <taxon>Kitasatosporales</taxon>
        <taxon>Streptomycetaceae</taxon>
        <taxon>Streptomyces</taxon>
    </lineage>
</organism>
<protein>
    <submittedName>
        <fullName evidence="1">Uncharacterized protein</fullName>
    </submittedName>
</protein>
<dbReference type="InterPro" id="IPR012340">
    <property type="entry name" value="NA-bd_OB-fold"/>
</dbReference>
<dbReference type="RefSeq" id="WP_175417747.1">
    <property type="nucleotide sequence ID" value="NZ_JAVRER010000032.1"/>
</dbReference>